<accession>A0ACC3SWP7</accession>
<keyword evidence="2" id="KW-1185">Reference proteome</keyword>
<reference evidence="2" key="1">
    <citation type="journal article" date="2024" name="Front. Bioeng. Biotechnol.">
        <title>Genome-scale model development and genomic sequencing of the oleaginous clade Lipomyces.</title>
        <authorList>
            <person name="Czajka J.J."/>
            <person name="Han Y."/>
            <person name="Kim J."/>
            <person name="Mondo S.J."/>
            <person name="Hofstad B.A."/>
            <person name="Robles A."/>
            <person name="Haridas S."/>
            <person name="Riley R."/>
            <person name="LaButti K."/>
            <person name="Pangilinan J."/>
            <person name="Andreopoulos W."/>
            <person name="Lipzen A."/>
            <person name="Yan J."/>
            <person name="Wang M."/>
            <person name="Ng V."/>
            <person name="Grigoriev I.V."/>
            <person name="Spatafora J.W."/>
            <person name="Magnuson J.K."/>
            <person name="Baker S.E."/>
            <person name="Pomraning K.R."/>
        </authorList>
    </citation>
    <scope>NUCLEOTIDE SEQUENCE [LARGE SCALE GENOMIC DNA]</scope>
    <source>
        <strain evidence="2">CBS 7786</strain>
    </source>
</reference>
<protein>
    <submittedName>
        <fullName evidence="1">Uncharacterized protein</fullName>
    </submittedName>
</protein>
<gene>
    <name evidence="1" type="ORF">V1525DRAFT_451606</name>
</gene>
<proteinExistence type="predicted"/>
<evidence type="ECO:0000313" key="2">
    <source>
        <dbReference type="Proteomes" id="UP001433508"/>
    </source>
</evidence>
<comment type="caution">
    <text evidence="1">The sequence shown here is derived from an EMBL/GenBank/DDBJ whole genome shotgun (WGS) entry which is preliminary data.</text>
</comment>
<sequence>MLQLNQDGLHPAARSVIESIQCALPLVADVEAVLSLQASRLSLGEATNCIGIDFELGNPDYRWTLKDHQKQPSKPLSEWAGIFRHESIVRTLLDVLICDRLELLDDRCAARHLKAIPEVQIEVSTKYHKKISGRADWTLGYMDEKDKLQESLVVIEAKARGNIGAALPQLLIYLSGIQEARSAAEKTNHTVFGMATDSDQFIFAILQGDHQAFVSKTLDWLDEKDLISSPHTTPTRTGNKKIKQFEQSLGATYSFADHGHSNTGTDNDNDFGTWNVVEINGVSLLQLCEEGYVDNEQRRAAE</sequence>
<name>A0ACC3SWP7_LIPKO</name>
<dbReference type="EMBL" id="MU971397">
    <property type="protein sequence ID" value="KAK9236063.1"/>
    <property type="molecule type" value="Genomic_DNA"/>
</dbReference>
<dbReference type="Proteomes" id="UP001433508">
    <property type="component" value="Unassembled WGS sequence"/>
</dbReference>
<evidence type="ECO:0000313" key="1">
    <source>
        <dbReference type="EMBL" id="KAK9236063.1"/>
    </source>
</evidence>
<organism evidence="1 2">
    <name type="scientific">Lipomyces kononenkoae</name>
    <name type="common">Yeast</name>
    <dbReference type="NCBI Taxonomy" id="34357"/>
    <lineage>
        <taxon>Eukaryota</taxon>
        <taxon>Fungi</taxon>
        <taxon>Dikarya</taxon>
        <taxon>Ascomycota</taxon>
        <taxon>Saccharomycotina</taxon>
        <taxon>Lipomycetes</taxon>
        <taxon>Lipomycetales</taxon>
        <taxon>Lipomycetaceae</taxon>
        <taxon>Lipomyces</taxon>
    </lineage>
</organism>